<dbReference type="RefSeq" id="WP_191006398.1">
    <property type="nucleotide sequence ID" value="NZ_JACXAD010000021.1"/>
</dbReference>
<dbReference type="EMBL" id="JACXAD010000021">
    <property type="protein sequence ID" value="MBD2769589.1"/>
    <property type="molecule type" value="Genomic_DNA"/>
</dbReference>
<reference evidence="1" key="1">
    <citation type="submission" date="2020-09" db="EMBL/GenBank/DDBJ databases">
        <authorList>
            <person name="Kim M.K."/>
        </authorList>
    </citation>
    <scope>NUCLEOTIDE SEQUENCE</scope>
    <source>
        <strain evidence="1">BT664</strain>
    </source>
</reference>
<organism evidence="1 2">
    <name type="scientific">Hymenobacter montanus</name>
    <dbReference type="NCBI Taxonomy" id="2771359"/>
    <lineage>
        <taxon>Bacteria</taxon>
        <taxon>Pseudomonadati</taxon>
        <taxon>Bacteroidota</taxon>
        <taxon>Cytophagia</taxon>
        <taxon>Cytophagales</taxon>
        <taxon>Hymenobacteraceae</taxon>
        <taxon>Hymenobacter</taxon>
    </lineage>
</organism>
<evidence type="ECO:0000313" key="2">
    <source>
        <dbReference type="Proteomes" id="UP000612233"/>
    </source>
</evidence>
<comment type="caution">
    <text evidence="1">The sequence shown here is derived from an EMBL/GenBank/DDBJ whole genome shotgun (WGS) entry which is preliminary data.</text>
</comment>
<gene>
    <name evidence="1" type="ORF">IC235_17000</name>
</gene>
<dbReference type="AlphaFoldDB" id="A0A927BGF2"/>
<proteinExistence type="predicted"/>
<evidence type="ECO:0000313" key="1">
    <source>
        <dbReference type="EMBL" id="MBD2769589.1"/>
    </source>
</evidence>
<accession>A0A927BGF2</accession>
<dbReference type="Proteomes" id="UP000612233">
    <property type="component" value="Unassembled WGS sequence"/>
</dbReference>
<keyword evidence="2" id="KW-1185">Reference proteome</keyword>
<sequence length="147" mass="16611">MFKGVDVDWFAFNNLNAVLHFASAGGLVPYFVDEHISELATKVLSLPIVSPEVIINEDLSNFVSLPDQKSFDLYVESFLNFARRGLFSYDKSILNNYESPLYYLVAAPSKALDRKELSDSLLSLIPQTILPINPLIHQQVNIEIYTK</sequence>
<name>A0A927BGF2_9BACT</name>
<protein>
    <submittedName>
        <fullName evidence="1">Uncharacterized protein</fullName>
    </submittedName>
</protein>